<name>A0AC35U1U2_9BILA</name>
<evidence type="ECO:0000313" key="2">
    <source>
        <dbReference type="WBParaSite" id="RSKR_0000678300.1"/>
    </source>
</evidence>
<dbReference type="WBParaSite" id="RSKR_0000678300.1">
    <property type="protein sequence ID" value="RSKR_0000678300.1"/>
    <property type="gene ID" value="RSKR_0000678300"/>
</dbReference>
<accession>A0AC35U1U2</accession>
<protein>
    <submittedName>
        <fullName evidence="2">ShKT domain-containing protein</fullName>
    </submittedName>
</protein>
<evidence type="ECO:0000313" key="1">
    <source>
        <dbReference type="Proteomes" id="UP000095286"/>
    </source>
</evidence>
<organism evidence="1 2">
    <name type="scientific">Rhabditophanes sp. KR3021</name>
    <dbReference type="NCBI Taxonomy" id="114890"/>
    <lineage>
        <taxon>Eukaryota</taxon>
        <taxon>Metazoa</taxon>
        <taxon>Ecdysozoa</taxon>
        <taxon>Nematoda</taxon>
        <taxon>Chromadorea</taxon>
        <taxon>Rhabditida</taxon>
        <taxon>Tylenchina</taxon>
        <taxon>Panagrolaimomorpha</taxon>
        <taxon>Strongyloidoidea</taxon>
        <taxon>Alloionematidae</taxon>
        <taxon>Rhabditophanes</taxon>
    </lineage>
</organism>
<proteinExistence type="predicted"/>
<sequence>MQFTTITILFITSVAVSCQAKCVDIATNCNTLAGQCNLPAYKALLDANCMKTCGVCKPDIPPKEPELCMIEEDLKFCELDETCNKDLGKCEKAPVVGNPDPIISLKSACLNKATNCVSMSSKGYCANIIYAALMKENCALTCKLCA</sequence>
<dbReference type="Proteomes" id="UP000095286">
    <property type="component" value="Unplaced"/>
</dbReference>
<reference evidence="2" key="1">
    <citation type="submission" date="2016-11" db="UniProtKB">
        <authorList>
            <consortium name="WormBaseParasite"/>
        </authorList>
    </citation>
    <scope>IDENTIFICATION</scope>
    <source>
        <strain evidence="2">KR3021</strain>
    </source>
</reference>